<gene>
    <name evidence="1" type="ORF">RV045_05925</name>
</gene>
<keyword evidence="2" id="KW-1185">Reference proteome</keyword>
<accession>A0ACC6P187</accession>
<sequence>MLTRFFALIGALAVGAALALLLRPAAAPPEAPAPPLIALEAMGQLVSVKVHESSVIEVTENIAQDIPLTGRELRFGSARALLVARGECLAGTDLRASHYRDIDATARTATLVLPQPGVISARVNHGPRQQGGSYFYEITGSGLEPFLPGSATRTKATDAALARAETVIRQACASQSVLESARSNALAVLRPLFAVTGWTVTLAWATPAP</sequence>
<proteinExistence type="predicted"/>
<comment type="caution">
    <text evidence="1">The sequence shown here is derived from an EMBL/GenBank/DDBJ whole genome shotgun (WGS) entry which is preliminary data.</text>
</comment>
<dbReference type="EMBL" id="JAWDIE010000007">
    <property type="protein sequence ID" value="MEJ7137969.1"/>
    <property type="molecule type" value="Genomic_DNA"/>
</dbReference>
<name>A0ACC6P187_9BURK</name>
<organism evidence="1 2">
    <name type="scientific">Amphibiibacter pelophylacis</name>
    <dbReference type="NCBI Taxonomy" id="1799477"/>
    <lineage>
        <taxon>Bacteria</taxon>
        <taxon>Pseudomonadati</taxon>
        <taxon>Pseudomonadota</taxon>
        <taxon>Betaproteobacteria</taxon>
        <taxon>Burkholderiales</taxon>
        <taxon>Sphaerotilaceae</taxon>
        <taxon>Amphibiibacter</taxon>
    </lineage>
</organism>
<dbReference type="Proteomes" id="UP001364695">
    <property type="component" value="Unassembled WGS sequence"/>
</dbReference>
<evidence type="ECO:0000313" key="1">
    <source>
        <dbReference type="EMBL" id="MEJ7137969.1"/>
    </source>
</evidence>
<reference evidence="1" key="1">
    <citation type="submission" date="2023-10" db="EMBL/GenBank/DDBJ databases">
        <title>Amphibacter perezi, gen. nov., sp. nov. a novel taxa of the family Comamonadaceae, class Betaproteobacteria isolated from the skin microbiota of Pelophylax perezi from different populations.</title>
        <authorList>
            <person name="Costa S."/>
            <person name="Proenca D.N."/>
            <person name="Lopes I."/>
            <person name="Morais P.V."/>
        </authorList>
    </citation>
    <scope>NUCLEOTIDE SEQUENCE</scope>
    <source>
        <strain evidence="1">SL12-8</strain>
    </source>
</reference>
<protein>
    <submittedName>
        <fullName evidence="1">DUF4230 domain-containing protein</fullName>
    </submittedName>
</protein>
<evidence type="ECO:0000313" key="2">
    <source>
        <dbReference type="Proteomes" id="UP001364695"/>
    </source>
</evidence>